<sequence length="349" mass="39434">MSDEVLFQHLMDHLFSFYYGKIGLCLDCKQCGPFVAKGALTQSLFEMIAKAIFVLRKGLSKELEWVKTQVMSSPEKYVRCLMMICLSEEFSTSNFFQKLINVCSVVTELGIDAYKSYKRKFYKLTPRILTVFFENNLKGTFNKCGGWKQLEKYLSGQDYLQFSGEWTTYLDDECGGKFPKKVREGLSEFFRIRKQWSNPPKLYKPPRKQDPNLWNNLTIQVVSTLDASLLAELEVSSTDEKGSTSTLDEKSKSLSELGAVGGRSREHSVTSERDEASEGTDDIEATLSDIKNMFKELLSETASPSSDETAKRLASNLGPFFERLKSNLERVVSILNLMENSKTGSVGPG</sequence>
<accession>A0A8X6N094</accession>
<evidence type="ECO:0000256" key="1">
    <source>
        <dbReference type="SAM" id="MobiDB-lite"/>
    </source>
</evidence>
<organism evidence="2 3">
    <name type="scientific">Nephila pilipes</name>
    <name type="common">Giant wood spider</name>
    <name type="synonym">Nephila maculata</name>
    <dbReference type="NCBI Taxonomy" id="299642"/>
    <lineage>
        <taxon>Eukaryota</taxon>
        <taxon>Metazoa</taxon>
        <taxon>Ecdysozoa</taxon>
        <taxon>Arthropoda</taxon>
        <taxon>Chelicerata</taxon>
        <taxon>Arachnida</taxon>
        <taxon>Araneae</taxon>
        <taxon>Araneomorphae</taxon>
        <taxon>Entelegynae</taxon>
        <taxon>Araneoidea</taxon>
        <taxon>Nephilidae</taxon>
        <taxon>Nephila</taxon>
    </lineage>
</organism>
<dbReference type="Proteomes" id="UP000887013">
    <property type="component" value="Unassembled WGS sequence"/>
</dbReference>
<feature type="compositionally biased region" description="Basic and acidic residues" evidence="1">
    <location>
        <begin position="263"/>
        <end position="276"/>
    </location>
</feature>
<feature type="region of interest" description="Disordered" evidence="1">
    <location>
        <begin position="238"/>
        <end position="280"/>
    </location>
</feature>
<feature type="compositionally biased region" description="Basic and acidic residues" evidence="1">
    <location>
        <begin position="238"/>
        <end position="253"/>
    </location>
</feature>
<dbReference type="EMBL" id="BMAW01052681">
    <property type="protein sequence ID" value="GFS86943.1"/>
    <property type="molecule type" value="Genomic_DNA"/>
</dbReference>
<protein>
    <submittedName>
        <fullName evidence="2">Uncharacterized protein</fullName>
    </submittedName>
</protein>
<dbReference type="OrthoDB" id="6452841at2759"/>
<dbReference type="AlphaFoldDB" id="A0A8X6N094"/>
<proteinExistence type="predicted"/>
<evidence type="ECO:0000313" key="2">
    <source>
        <dbReference type="EMBL" id="GFS86943.1"/>
    </source>
</evidence>
<gene>
    <name evidence="2" type="primary">NCL1_47773</name>
    <name evidence="2" type="ORF">NPIL_464241</name>
</gene>
<reference evidence="2" key="1">
    <citation type="submission" date="2020-08" db="EMBL/GenBank/DDBJ databases">
        <title>Multicomponent nature underlies the extraordinary mechanical properties of spider dragline silk.</title>
        <authorList>
            <person name="Kono N."/>
            <person name="Nakamura H."/>
            <person name="Mori M."/>
            <person name="Yoshida Y."/>
            <person name="Ohtoshi R."/>
            <person name="Malay A.D."/>
            <person name="Moran D.A.P."/>
            <person name="Tomita M."/>
            <person name="Numata K."/>
            <person name="Arakawa K."/>
        </authorList>
    </citation>
    <scope>NUCLEOTIDE SEQUENCE</scope>
</reference>
<keyword evidence="3" id="KW-1185">Reference proteome</keyword>
<evidence type="ECO:0000313" key="3">
    <source>
        <dbReference type="Proteomes" id="UP000887013"/>
    </source>
</evidence>
<comment type="caution">
    <text evidence="2">The sequence shown here is derived from an EMBL/GenBank/DDBJ whole genome shotgun (WGS) entry which is preliminary data.</text>
</comment>
<name>A0A8X6N094_NEPPI</name>